<dbReference type="CDD" id="cd04179">
    <property type="entry name" value="DPM_DPG-synthase_like"/>
    <property type="match status" value="1"/>
</dbReference>
<dbReference type="InterPro" id="IPR050256">
    <property type="entry name" value="Glycosyltransferase_2"/>
</dbReference>
<proteinExistence type="predicted"/>
<dbReference type="InterPro" id="IPR001173">
    <property type="entry name" value="Glyco_trans_2-like"/>
</dbReference>
<dbReference type="SUPFAM" id="SSF53448">
    <property type="entry name" value="Nucleotide-diphospho-sugar transferases"/>
    <property type="match status" value="1"/>
</dbReference>
<dbReference type="PANTHER" id="PTHR48090">
    <property type="entry name" value="UNDECAPRENYL-PHOSPHATE 4-DEOXY-4-FORMAMIDO-L-ARABINOSE TRANSFERASE-RELATED"/>
    <property type="match status" value="1"/>
</dbReference>
<dbReference type="InterPro" id="IPR029044">
    <property type="entry name" value="Nucleotide-diphossugar_trans"/>
</dbReference>
<feature type="transmembrane region" description="Helical" evidence="1">
    <location>
        <begin position="260"/>
        <end position="282"/>
    </location>
</feature>
<keyword evidence="1" id="KW-1133">Transmembrane helix</keyword>
<feature type="domain" description="Glycosyltransferase 2-like" evidence="2">
    <location>
        <begin position="4"/>
        <end position="155"/>
    </location>
</feature>
<gene>
    <name evidence="3" type="ORF">Q5M86_06870</name>
</gene>
<dbReference type="EMBL" id="JAUPBM010000073">
    <property type="protein sequence ID" value="MDO7020491.1"/>
    <property type="molecule type" value="Genomic_DNA"/>
</dbReference>
<evidence type="ECO:0000256" key="1">
    <source>
        <dbReference type="SAM" id="Phobius"/>
    </source>
</evidence>
<keyword evidence="1" id="KW-0472">Membrane</keyword>
<keyword evidence="4" id="KW-1185">Reference proteome</keyword>
<organism evidence="3 4">
    <name type="scientific">Brachyspira innocens</name>
    <dbReference type="NCBI Taxonomy" id="13264"/>
    <lineage>
        <taxon>Bacteria</taxon>
        <taxon>Pseudomonadati</taxon>
        <taxon>Spirochaetota</taxon>
        <taxon>Spirochaetia</taxon>
        <taxon>Brachyspirales</taxon>
        <taxon>Brachyspiraceae</taxon>
        <taxon>Brachyspira</taxon>
    </lineage>
</organism>
<protein>
    <submittedName>
        <fullName evidence="3">Glycosyltransferase family 2 protein</fullName>
    </submittedName>
</protein>
<reference evidence="3" key="1">
    <citation type="submission" date="2023-07" db="EMBL/GenBank/DDBJ databases">
        <title>Mucosal microbiota of week-old chicken and adult hens.</title>
        <authorList>
            <person name="Volf J."/>
            <person name="Karasova D."/>
            <person name="Crhanova M."/>
            <person name="Faldynova M."/>
            <person name="Prikrylova H."/>
            <person name="Zeman M."/>
            <person name="Babak V."/>
            <person name="Rajova J."/>
            <person name="Rychlik I."/>
        </authorList>
    </citation>
    <scope>NUCLEOTIDE SEQUENCE</scope>
    <source>
        <strain evidence="3">ET902</strain>
    </source>
</reference>
<dbReference type="PANTHER" id="PTHR48090:SF7">
    <property type="entry name" value="RFBJ PROTEIN"/>
    <property type="match status" value="1"/>
</dbReference>
<evidence type="ECO:0000259" key="2">
    <source>
        <dbReference type="Pfam" id="PF00535"/>
    </source>
</evidence>
<evidence type="ECO:0000313" key="4">
    <source>
        <dbReference type="Proteomes" id="UP001175147"/>
    </source>
</evidence>
<comment type="caution">
    <text evidence="3">The sequence shown here is derived from an EMBL/GenBank/DDBJ whole genome shotgun (WGS) entry which is preliminary data.</text>
</comment>
<sequence>MKISAIIPCYNEEITIKQVIEDIKKYSPQCEIYVFDNNSNDNSYRIAKEAGAIVKKVMYQGKGEVVRQAFSMVDSDIYILIDGDNECDASAIPKLVNYLIDNDLDMVTVVRKAGNYRKGHSFGNKMITAFAKFLFGNNVNDILSGYRVFSRKFVKTFPSASRGFEIEAELTIFAMQMRLQIGEIKAEYKSRPDGSFSKLNTFRDGFRILFLMIYLLMTEKPIIFWWIIAAIFALFGFYYGIPIIYSFITVGFVPIATSVLATGFILLSGICIITGLIMNAIGRVISENRRFKYNSIDNTFFNK</sequence>
<dbReference type="Proteomes" id="UP001175147">
    <property type="component" value="Unassembled WGS sequence"/>
</dbReference>
<feature type="transmembrane region" description="Helical" evidence="1">
    <location>
        <begin position="222"/>
        <end position="248"/>
    </location>
</feature>
<accession>A0ABT8YY09</accession>
<name>A0ABT8YY09_9SPIR</name>
<evidence type="ECO:0000313" key="3">
    <source>
        <dbReference type="EMBL" id="MDO7020491.1"/>
    </source>
</evidence>
<dbReference type="Pfam" id="PF00535">
    <property type="entry name" value="Glycos_transf_2"/>
    <property type="match status" value="1"/>
</dbReference>
<keyword evidence="1" id="KW-0812">Transmembrane</keyword>
<dbReference type="Gene3D" id="3.90.550.10">
    <property type="entry name" value="Spore Coat Polysaccharide Biosynthesis Protein SpsA, Chain A"/>
    <property type="match status" value="1"/>
</dbReference>
<dbReference type="RefSeq" id="WP_304385330.1">
    <property type="nucleotide sequence ID" value="NZ_JAUPBL010000043.1"/>
</dbReference>